<dbReference type="GO" id="GO:0043041">
    <property type="term" value="P:amino acid activation for nonribosomal peptide biosynthetic process"/>
    <property type="evidence" value="ECO:0007669"/>
    <property type="project" value="TreeGrafter"/>
</dbReference>
<dbReference type="CDD" id="cd05918">
    <property type="entry name" value="A_NRPS_SidN3_like"/>
    <property type="match status" value="1"/>
</dbReference>
<organism evidence="4 5">
    <name type="scientific">Penicillium crustosum</name>
    <name type="common">Blue mold fungus</name>
    <dbReference type="NCBI Taxonomy" id="36656"/>
    <lineage>
        <taxon>Eukaryota</taxon>
        <taxon>Fungi</taxon>
        <taxon>Dikarya</taxon>
        <taxon>Ascomycota</taxon>
        <taxon>Pezizomycotina</taxon>
        <taxon>Eurotiomycetes</taxon>
        <taxon>Eurotiomycetidae</taxon>
        <taxon>Eurotiales</taxon>
        <taxon>Aspergillaceae</taxon>
        <taxon>Penicillium</taxon>
    </lineage>
</organism>
<reference evidence="4" key="1">
    <citation type="submission" date="2020-02" db="EMBL/GenBank/DDBJ databases">
        <authorList>
            <person name="Lichtner F.J."/>
        </authorList>
    </citation>
    <scope>NUCLEOTIDE SEQUENCE</scope>
    <source>
        <strain evidence="4">G10</strain>
    </source>
</reference>
<evidence type="ECO:0000313" key="4">
    <source>
        <dbReference type="EMBL" id="KAF7524254.1"/>
    </source>
</evidence>
<dbReference type="GO" id="GO:0031177">
    <property type="term" value="F:phosphopantetheine binding"/>
    <property type="evidence" value="ECO:0007669"/>
    <property type="project" value="TreeGrafter"/>
</dbReference>
<evidence type="ECO:0000313" key="5">
    <source>
        <dbReference type="Proteomes" id="UP000701341"/>
    </source>
</evidence>
<evidence type="ECO:0000259" key="3">
    <source>
        <dbReference type="PROSITE" id="PS50075"/>
    </source>
</evidence>
<sequence length="567" mass="61840">MGGMGVYLPLDPDWPRFIDDHPELTVINVSEMVWAPQTEPKSNFAHTVTPAHAAYAFYTSGSTGLPKGCIIEHGAFVASTLERVKALGRNRSSRMLQATTYTFDPAMEDILTTLPVGGCVCVPSKQEYMNNLSGAICKYKASTLNITPSFVRSLRPEQVPSLKTLILGGEKMNDRILETWAGAVSLLNAYGLMECCIKSTINRVSADADPRNIGYPAGCSIWLTRPHDHDTLAAIGTVGEILIQGPNLAREYLNRPELTAQSFPQNLRWASQAGLGSDTRFYKTGDLARFNPDGSICLLGRKDNQVKIHGQRIELGEIDYHLRQSFPAEAEAIAGVATGVLALLEDPAQVHQLQTSAVERLSRVLPTYMVPSVFLPIQSFLYFSNSKTSRRGMCEQATNMFLETILKKLGRVGHETHDNSSWSADALALRQLWATALCLDTKMIGVEDNFSCLGGDSLAAIELARLCRSQNVDLTVDDIMRCPTILTHLEDKHDRRANGGTAQTAPFALLEKSTDISKLCEEVSKPCQVDVGSPTPGKGVAHSFSPEEINEPGASAQLADVIATFVE</sequence>
<dbReference type="GO" id="GO:0005737">
    <property type="term" value="C:cytoplasm"/>
    <property type="evidence" value="ECO:0007669"/>
    <property type="project" value="TreeGrafter"/>
</dbReference>
<dbReference type="InterPro" id="IPR009081">
    <property type="entry name" value="PP-bd_ACP"/>
</dbReference>
<accession>A0A9P5L4C9</accession>
<protein>
    <recommendedName>
        <fullName evidence="3">Carrier domain-containing protein</fullName>
    </recommendedName>
</protein>
<dbReference type="Pfam" id="PF00550">
    <property type="entry name" value="PP-binding"/>
    <property type="match status" value="1"/>
</dbReference>
<dbReference type="Gene3D" id="1.10.1200.10">
    <property type="entry name" value="ACP-like"/>
    <property type="match status" value="1"/>
</dbReference>
<dbReference type="PANTHER" id="PTHR45527">
    <property type="entry name" value="NONRIBOSOMAL PEPTIDE SYNTHETASE"/>
    <property type="match status" value="1"/>
</dbReference>
<dbReference type="InterPro" id="IPR036736">
    <property type="entry name" value="ACP-like_sf"/>
</dbReference>
<dbReference type="Gene3D" id="3.30.300.30">
    <property type="match status" value="1"/>
</dbReference>
<gene>
    <name evidence="4" type="ORF">PCG10_005947</name>
</gene>
<dbReference type="Gene3D" id="3.40.50.12780">
    <property type="entry name" value="N-terminal domain of ligase-like"/>
    <property type="match status" value="1"/>
</dbReference>
<dbReference type="Proteomes" id="UP000701341">
    <property type="component" value="Unassembled WGS sequence"/>
</dbReference>
<dbReference type="Pfam" id="PF00501">
    <property type="entry name" value="AMP-binding"/>
    <property type="match status" value="1"/>
</dbReference>
<dbReference type="InterPro" id="IPR000873">
    <property type="entry name" value="AMP-dep_synth/lig_dom"/>
</dbReference>
<dbReference type="SUPFAM" id="SSF56801">
    <property type="entry name" value="Acetyl-CoA synthetase-like"/>
    <property type="match status" value="1"/>
</dbReference>
<keyword evidence="2" id="KW-0597">Phosphoprotein</keyword>
<dbReference type="PROSITE" id="PS50075">
    <property type="entry name" value="CARRIER"/>
    <property type="match status" value="1"/>
</dbReference>
<evidence type="ECO:0000256" key="2">
    <source>
        <dbReference type="ARBA" id="ARBA00022553"/>
    </source>
</evidence>
<keyword evidence="5" id="KW-1185">Reference proteome</keyword>
<name>A0A9P5L4C9_PENCR</name>
<keyword evidence="1" id="KW-0596">Phosphopantetheine</keyword>
<feature type="domain" description="Carrier" evidence="3">
    <location>
        <begin position="420"/>
        <end position="496"/>
    </location>
</feature>
<dbReference type="InterPro" id="IPR042099">
    <property type="entry name" value="ANL_N_sf"/>
</dbReference>
<evidence type="ECO:0000256" key="1">
    <source>
        <dbReference type="ARBA" id="ARBA00022450"/>
    </source>
</evidence>
<dbReference type="SUPFAM" id="SSF47336">
    <property type="entry name" value="ACP-like"/>
    <property type="match status" value="1"/>
</dbReference>
<proteinExistence type="predicted"/>
<dbReference type="EMBL" id="JAAOZQ010000038">
    <property type="protein sequence ID" value="KAF7524254.1"/>
    <property type="molecule type" value="Genomic_DNA"/>
</dbReference>
<dbReference type="PANTHER" id="PTHR45527:SF12">
    <property type="entry name" value="NONRIBOSOMAL PEPTIDE SYNTHETASE IVOA"/>
    <property type="match status" value="1"/>
</dbReference>
<dbReference type="GO" id="GO:0044550">
    <property type="term" value="P:secondary metabolite biosynthetic process"/>
    <property type="evidence" value="ECO:0007669"/>
    <property type="project" value="TreeGrafter"/>
</dbReference>
<dbReference type="InterPro" id="IPR045851">
    <property type="entry name" value="AMP-bd_C_sf"/>
</dbReference>
<comment type="caution">
    <text evidence="4">The sequence shown here is derived from an EMBL/GenBank/DDBJ whole genome shotgun (WGS) entry which is preliminary data.</text>
</comment>
<dbReference type="AlphaFoldDB" id="A0A9P5L4C9"/>